<feature type="domain" description="HTH cro/C1-type" evidence="2">
    <location>
        <begin position="12"/>
        <end position="37"/>
    </location>
</feature>
<dbReference type="CDD" id="cd00093">
    <property type="entry name" value="HTH_XRE"/>
    <property type="match status" value="1"/>
</dbReference>
<dbReference type="Proteomes" id="UP001143463">
    <property type="component" value="Unassembled WGS sequence"/>
</dbReference>
<evidence type="ECO:0000313" key="4">
    <source>
        <dbReference type="Proteomes" id="UP001143463"/>
    </source>
</evidence>
<evidence type="ECO:0000259" key="2">
    <source>
        <dbReference type="PROSITE" id="PS50943"/>
    </source>
</evidence>
<dbReference type="InterPro" id="IPR001387">
    <property type="entry name" value="Cro/C1-type_HTH"/>
</dbReference>
<dbReference type="SUPFAM" id="SSF47413">
    <property type="entry name" value="lambda repressor-like DNA-binding domains"/>
    <property type="match status" value="1"/>
</dbReference>
<dbReference type="Gene3D" id="1.10.260.40">
    <property type="entry name" value="lambda repressor-like DNA-binding domains"/>
    <property type="match status" value="1"/>
</dbReference>
<reference evidence="3" key="1">
    <citation type="journal article" date="2014" name="Int. J. Syst. Evol. Microbiol.">
        <title>Complete genome sequence of Corynebacterium casei LMG S-19264T (=DSM 44701T), isolated from a smear-ripened cheese.</title>
        <authorList>
            <consortium name="US DOE Joint Genome Institute (JGI-PGF)"/>
            <person name="Walter F."/>
            <person name="Albersmeier A."/>
            <person name="Kalinowski J."/>
            <person name="Ruckert C."/>
        </authorList>
    </citation>
    <scope>NUCLEOTIDE SEQUENCE</scope>
    <source>
        <strain evidence="3">VKM Ac-1069</strain>
    </source>
</reference>
<sequence>MEQDWTAVGNALRERLDELGMTMTDLATKSGVSLTTVRELVHVLNTRRRQPRTLVSLSTALGWPGEHLGSVLRGRPTSEPTAPGGLSSVHSELRDLRQRVEALERVVRDLG</sequence>
<accession>A0A9W6KWC7</accession>
<keyword evidence="4" id="KW-1185">Reference proteome</keyword>
<dbReference type="InterPro" id="IPR010982">
    <property type="entry name" value="Lambda_DNA-bd_dom_sf"/>
</dbReference>
<dbReference type="AlphaFoldDB" id="A0A9W6KWC7"/>
<dbReference type="RefSeq" id="WP_037041877.1">
    <property type="nucleotide sequence ID" value="NZ_BAAAUZ010000015.1"/>
</dbReference>
<reference evidence="3" key="2">
    <citation type="submission" date="2023-01" db="EMBL/GenBank/DDBJ databases">
        <authorList>
            <person name="Sun Q."/>
            <person name="Evtushenko L."/>
        </authorList>
    </citation>
    <scope>NUCLEOTIDE SEQUENCE</scope>
    <source>
        <strain evidence="3">VKM Ac-1069</strain>
    </source>
</reference>
<evidence type="ECO:0000313" key="3">
    <source>
        <dbReference type="EMBL" id="GLL09287.1"/>
    </source>
</evidence>
<comment type="caution">
    <text evidence="3">The sequence shown here is derived from an EMBL/GenBank/DDBJ whole genome shotgun (WGS) entry which is preliminary data.</text>
</comment>
<gene>
    <name evidence="3" type="ORF">GCM10017577_04270</name>
</gene>
<dbReference type="EMBL" id="BSFQ01000001">
    <property type="protein sequence ID" value="GLL09287.1"/>
    <property type="molecule type" value="Genomic_DNA"/>
</dbReference>
<dbReference type="GO" id="GO:0003677">
    <property type="term" value="F:DNA binding"/>
    <property type="evidence" value="ECO:0007669"/>
    <property type="project" value="InterPro"/>
</dbReference>
<protein>
    <recommendedName>
        <fullName evidence="2">HTH cro/C1-type domain-containing protein</fullName>
    </recommendedName>
</protein>
<dbReference type="PROSITE" id="PS50943">
    <property type="entry name" value="HTH_CROC1"/>
    <property type="match status" value="1"/>
</dbReference>
<organism evidence="3 4">
    <name type="scientific">Pseudonocardia halophobica</name>
    <dbReference type="NCBI Taxonomy" id="29401"/>
    <lineage>
        <taxon>Bacteria</taxon>
        <taxon>Bacillati</taxon>
        <taxon>Actinomycetota</taxon>
        <taxon>Actinomycetes</taxon>
        <taxon>Pseudonocardiales</taxon>
        <taxon>Pseudonocardiaceae</taxon>
        <taxon>Pseudonocardia</taxon>
    </lineage>
</organism>
<proteinExistence type="predicted"/>
<evidence type="ECO:0000256" key="1">
    <source>
        <dbReference type="SAM" id="MobiDB-lite"/>
    </source>
</evidence>
<name>A0A9W6KWC7_9PSEU</name>
<feature type="region of interest" description="Disordered" evidence="1">
    <location>
        <begin position="68"/>
        <end position="91"/>
    </location>
</feature>